<dbReference type="PANTHER" id="PTHR31672">
    <property type="entry name" value="BNACNNG10540D PROTEIN"/>
    <property type="match status" value="1"/>
</dbReference>
<proteinExistence type="predicted"/>
<dbReference type="InterPro" id="IPR001810">
    <property type="entry name" value="F-box_dom"/>
</dbReference>
<sequence>MTNLAGNRASTSVIIGTSELEQMLNQMTFTSSEIQRLTALLHSRACDNVVVERDVPMTRMASPQQTTSIENLSGDLLSKIFILLMAKQLAQMRCVSKSWNAILSQSSFIKSHLHHSINNNDQILVVFVNNLSINHKLFTSYLYPTHSPHRVLANFIKIPRVKPGYTYRMIKIIGSVHGLICSSYGDYVIHIWNPSLRAESALPPYSFPYCGCYEISFRFGFDSKTLDYKVVKITGLTGPEQTSTSEEEEEEDDVPSFRYLIIKWLQVEIYSMRTGSWKLITQRFPSHITRIFDNDKACVDGHDGRLHWVGHTNEKLDSEVIVAFDLGSETFLEMTFPDSILDYYRSNTLGVLGGKLCVMSGDGDAEIQVWVAESWVKRHVFHFSHDPDHAFNGFTSHNEFFIEDADDCLVFYDHIADKAKILEKYPGGKCNTNRIVEYVDSLVWIAPPP</sequence>
<dbReference type="InterPro" id="IPR050796">
    <property type="entry name" value="SCF_F-box_component"/>
</dbReference>
<dbReference type="AlphaFoldDB" id="A0A9R1V471"/>
<name>A0A9R1V471_LACSA</name>
<dbReference type="Gene3D" id="1.20.1280.50">
    <property type="match status" value="1"/>
</dbReference>
<dbReference type="NCBIfam" id="TIGR01640">
    <property type="entry name" value="F_box_assoc_1"/>
    <property type="match status" value="1"/>
</dbReference>
<protein>
    <recommendedName>
        <fullName evidence="5">F-box domain-containing protein</fullName>
    </recommendedName>
</protein>
<evidence type="ECO:0000259" key="2">
    <source>
        <dbReference type="Pfam" id="PF08268"/>
    </source>
</evidence>
<gene>
    <name evidence="3" type="ORF">LSAT_V11C700364310</name>
</gene>
<feature type="domain" description="F-box" evidence="1">
    <location>
        <begin position="69"/>
        <end position="108"/>
    </location>
</feature>
<dbReference type="EMBL" id="NBSK02000007">
    <property type="protein sequence ID" value="KAJ0198063.1"/>
    <property type="molecule type" value="Genomic_DNA"/>
</dbReference>
<organism evidence="3 4">
    <name type="scientific">Lactuca sativa</name>
    <name type="common">Garden lettuce</name>
    <dbReference type="NCBI Taxonomy" id="4236"/>
    <lineage>
        <taxon>Eukaryota</taxon>
        <taxon>Viridiplantae</taxon>
        <taxon>Streptophyta</taxon>
        <taxon>Embryophyta</taxon>
        <taxon>Tracheophyta</taxon>
        <taxon>Spermatophyta</taxon>
        <taxon>Magnoliopsida</taxon>
        <taxon>eudicotyledons</taxon>
        <taxon>Gunneridae</taxon>
        <taxon>Pentapetalae</taxon>
        <taxon>asterids</taxon>
        <taxon>campanulids</taxon>
        <taxon>Asterales</taxon>
        <taxon>Asteraceae</taxon>
        <taxon>Cichorioideae</taxon>
        <taxon>Cichorieae</taxon>
        <taxon>Lactucinae</taxon>
        <taxon>Lactuca</taxon>
    </lineage>
</organism>
<dbReference type="SUPFAM" id="SSF81383">
    <property type="entry name" value="F-box domain"/>
    <property type="match status" value="1"/>
</dbReference>
<evidence type="ECO:0000313" key="4">
    <source>
        <dbReference type="Proteomes" id="UP000235145"/>
    </source>
</evidence>
<keyword evidence="4" id="KW-1185">Reference proteome</keyword>
<reference evidence="3 4" key="1">
    <citation type="journal article" date="2017" name="Nat. Commun.">
        <title>Genome assembly with in vitro proximity ligation data and whole-genome triplication in lettuce.</title>
        <authorList>
            <person name="Reyes-Chin-Wo S."/>
            <person name="Wang Z."/>
            <person name="Yang X."/>
            <person name="Kozik A."/>
            <person name="Arikit S."/>
            <person name="Song C."/>
            <person name="Xia L."/>
            <person name="Froenicke L."/>
            <person name="Lavelle D.O."/>
            <person name="Truco M.J."/>
            <person name="Xia R."/>
            <person name="Zhu S."/>
            <person name="Xu C."/>
            <person name="Xu H."/>
            <person name="Xu X."/>
            <person name="Cox K."/>
            <person name="Korf I."/>
            <person name="Meyers B.C."/>
            <person name="Michelmore R.W."/>
        </authorList>
    </citation>
    <scope>NUCLEOTIDE SEQUENCE [LARGE SCALE GENOMIC DNA]</scope>
    <source>
        <strain evidence="4">cv. Salinas</strain>
        <tissue evidence="3">Seedlings</tissue>
    </source>
</reference>
<evidence type="ECO:0000259" key="1">
    <source>
        <dbReference type="Pfam" id="PF00646"/>
    </source>
</evidence>
<dbReference type="PANTHER" id="PTHR31672:SF13">
    <property type="entry name" value="F-BOX PROTEIN CPR30-LIKE"/>
    <property type="match status" value="1"/>
</dbReference>
<dbReference type="Pfam" id="PF00646">
    <property type="entry name" value="F-box"/>
    <property type="match status" value="1"/>
</dbReference>
<accession>A0A9R1V471</accession>
<dbReference type="Pfam" id="PF08268">
    <property type="entry name" value="FBA_3"/>
    <property type="match status" value="1"/>
</dbReference>
<evidence type="ECO:0000313" key="3">
    <source>
        <dbReference type="EMBL" id="KAJ0198063.1"/>
    </source>
</evidence>
<dbReference type="InterPro" id="IPR017451">
    <property type="entry name" value="F-box-assoc_interact_dom"/>
</dbReference>
<dbReference type="SUPFAM" id="SSF50965">
    <property type="entry name" value="Galactose oxidase, central domain"/>
    <property type="match status" value="1"/>
</dbReference>
<dbReference type="InterPro" id="IPR036047">
    <property type="entry name" value="F-box-like_dom_sf"/>
</dbReference>
<evidence type="ECO:0008006" key="5">
    <source>
        <dbReference type="Google" id="ProtNLM"/>
    </source>
</evidence>
<dbReference type="InterPro" id="IPR011043">
    <property type="entry name" value="Gal_Oxase/kelch_b-propeller"/>
</dbReference>
<dbReference type="InterPro" id="IPR013187">
    <property type="entry name" value="F-box-assoc_dom_typ3"/>
</dbReference>
<feature type="domain" description="F-box associated beta-propeller type 3" evidence="2">
    <location>
        <begin position="166"/>
        <end position="402"/>
    </location>
</feature>
<dbReference type="Proteomes" id="UP000235145">
    <property type="component" value="Unassembled WGS sequence"/>
</dbReference>
<comment type="caution">
    <text evidence="3">The sequence shown here is derived from an EMBL/GenBank/DDBJ whole genome shotgun (WGS) entry which is preliminary data.</text>
</comment>